<evidence type="ECO:0000256" key="4">
    <source>
        <dbReference type="ARBA" id="ARBA00023002"/>
    </source>
</evidence>
<protein>
    <submittedName>
        <fullName evidence="7">NAD(P)-dependent alcohol dehydrogenase</fullName>
        <ecNumber evidence="7">1.1.-.-</ecNumber>
    </submittedName>
</protein>
<evidence type="ECO:0000313" key="7">
    <source>
        <dbReference type="EMBL" id="MFA0810212.1"/>
    </source>
</evidence>
<proteinExistence type="inferred from homology"/>
<dbReference type="InterPro" id="IPR020843">
    <property type="entry name" value="ER"/>
</dbReference>
<dbReference type="Proteomes" id="UP001569428">
    <property type="component" value="Unassembled WGS sequence"/>
</dbReference>
<dbReference type="InterPro" id="IPR013149">
    <property type="entry name" value="ADH-like_C"/>
</dbReference>
<dbReference type="InterPro" id="IPR047109">
    <property type="entry name" value="CAD-like"/>
</dbReference>
<comment type="caution">
    <text evidence="7">The sequence shown here is derived from an EMBL/GenBank/DDBJ whole genome shotgun (WGS) entry which is preliminary data.</text>
</comment>
<keyword evidence="8" id="KW-1185">Reference proteome</keyword>
<feature type="domain" description="Enoyl reductase (ER)" evidence="6">
    <location>
        <begin position="16"/>
        <end position="335"/>
    </location>
</feature>
<evidence type="ECO:0000256" key="3">
    <source>
        <dbReference type="ARBA" id="ARBA00022833"/>
    </source>
</evidence>
<dbReference type="GO" id="GO:0016491">
    <property type="term" value="F:oxidoreductase activity"/>
    <property type="evidence" value="ECO:0007669"/>
    <property type="project" value="UniProtKB-KW"/>
</dbReference>
<dbReference type="InterPro" id="IPR013154">
    <property type="entry name" value="ADH-like_N"/>
</dbReference>
<organism evidence="7 8">
    <name type="scientific">Microbulbifer epialgicus</name>
    <dbReference type="NCBI Taxonomy" id="393907"/>
    <lineage>
        <taxon>Bacteria</taxon>
        <taxon>Pseudomonadati</taxon>
        <taxon>Pseudomonadota</taxon>
        <taxon>Gammaproteobacteria</taxon>
        <taxon>Cellvibrionales</taxon>
        <taxon>Microbulbiferaceae</taxon>
        <taxon>Microbulbifer</taxon>
    </lineage>
</organism>
<dbReference type="EMBL" id="JBGMEK010000006">
    <property type="protein sequence ID" value="MFA0810212.1"/>
    <property type="molecule type" value="Genomic_DNA"/>
</dbReference>
<dbReference type="InterPro" id="IPR002328">
    <property type="entry name" value="ADH_Zn_CS"/>
</dbReference>
<reference evidence="7 8" key="1">
    <citation type="submission" date="2024-08" db="EMBL/GenBank/DDBJ databases">
        <authorList>
            <person name="Ishaq N."/>
        </authorList>
    </citation>
    <scope>NUCLEOTIDE SEQUENCE [LARGE SCALE GENOMIC DNA]</scope>
    <source>
        <strain evidence="7 8">DSM 18651</strain>
    </source>
</reference>
<gene>
    <name evidence="7" type="ORF">ACCI49_04705</name>
</gene>
<name>A0ABV4NWV4_9GAMM</name>
<comment type="cofactor">
    <cofactor evidence="1 5">
        <name>Zn(2+)</name>
        <dbReference type="ChEBI" id="CHEBI:29105"/>
    </cofactor>
</comment>
<keyword evidence="3 5" id="KW-0862">Zinc</keyword>
<sequence length="339" mass="36827">MSSNNTINAYAVMEAGGPFQLHQIKLGALGATEVELDVLYCGVCHSDLSMIEDEWGRSKYPMVAGHEVIGRVTATGEQASHFKPGMIVGLGWNSGYCETCHSCRLGNHNLCTEARFTILTNGGFADKVRADMCSLVVIPEGIDLVSAGPLLCGGITVFNPLVQFNIKPTDKVAVIGIGGLGHLALMFLNAWGCEVTAFTSSEHKKKEALALGAHDTLNSRDPSEIKSASMSFDFIISTVNVNLEWDLYLQALKPKGQLHFVGAIVNPIQFSLFPMIRGQRSISASPVGSPATMETMLDFVAHHKISPQVEIYPMSQIEEAFKHLKSGKSKYRIVLSRKE</sequence>
<dbReference type="CDD" id="cd05283">
    <property type="entry name" value="CAD1"/>
    <property type="match status" value="1"/>
</dbReference>
<dbReference type="EC" id="1.1.-.-" evidence="7"/>
<evidence type="ECO:0000259" key="6">
    <source>
        <dbReference type="SMART" id="SM00829"/>
    </source>
</evidence>
<dbReference type="Gene3D" id="3.90.180.10">
    <property type="entry name" value="Medium-chain alcohol dehydrogenases, catalytic domain"/>
    <property type="match status" value="1"/>
</dbReference>
<dbReference type="InterPro" id="IPR011032">
    <property type="entry name" value="GroES-like_sf"/>
</dbReference>
<dbReference type="PANTHER" id="PTHR42683">
    <property type="entry name" value="ALDEHYDE REDUCTASE"/>
    <property type="match status" value="1"/>
</dbReference>
<evidence type="ECO:0000313" key="8">
    <source>
        <dbReference type="Proteomes" id="UP001569428"/>
    </source>
</evidence>
<dbReference type="InterPro" id="IPR036291">
    <property type="entry name" value="NAD(P)-bd_dom_sf"/>
</dbReference>
<dbReference type="SUPFAM" id="SSF51735">
    <property type="entry name" value="NAD(P)-binding Rossmann-fold domains"/>
    <property type="match status" value="1"/>
</dbReference>
<comment type="similarity">
    <text evidence="5">Belongs to the zinc-containing alcohol dehydrogenase family.</text>
</comment>
<keyword evidence="4 7" id="KW-0560">Oxidoreductase</keyword>
<evidence type="ECO:0000256" key="1">
    <source>
        <dbReference type="ARBA" id="ARBA00001947"/>
    </source>
</evidence>
<accession>A0ABV4NWV4</accession>
<dbReference type="PROSITE" id="PS00059">
    <property type="entry name" value="ADH_ZINC"/>
    <property type="match status" value="1"/>
</dbReference>
<dbReference type="Pfam" id="PF00107">
    <property type="entry name" value="ADH_zinc_N"/>
    <property type="match status" value="1"/>
</dbReference>
<dbReference type="SMART" id="SM00829">
    <property type="entry name" value="PKS_ER"/>
    <property type="match status" value="1"/>
</dbReference>
<evidence type="ECO:0000256" key="2">
    <source>
        <dbReference type="ARBA" id="ARBA00022723"/>
    </source>
</evidence>
<dbReference type="RefSeq" id="WP_371837820.1">
    <property type="nucleotide sequence ID" value="NZ_JBGMEK010000006.1"/>
</dbReference>
<dbReference type="Pfam" id="PF08240">
    <property type="entry name" value="ADH_N"/>
    <property type="match status" value="1"/>
</dbReference>
<evidence type="ECO:0000256" key="5">
    <source>
        <dbReference type="RuleBase" id="RU361277"/>
    </source>
</evidence>
<dbReference type="Gene3D" id="3.40.50.720">
    <property type="entry name" value="NAD(P)-binding Rossmann-like Domain"/>
    <property type="match status" value="1"/>
</dbReference>
<keyword evidence="2 5" id="KW-0479">Metal-binding</keyword>
<dbReference type="SUPFAM" id="SSF50129">
    <property type="entry name" value="GroES-like"/>
    <property type="match status" value="1"/>
</dbReference>